<dbReference type="InterPro" id="IPR036291">
    <property type="entry name" value="NAD(P)-bd_dom_sf"/>
</dbReference>
<dbReference type="EMBL" id="SNYI01000001">
    <property type="protein sequence ID" value="TDQ32361.1"/>
    <property type="molecule type" value="Genomic_DNA"/>
</dbReference>
<dbReference type="SUPFAM" id="SSF51735">
    <property type="entry name" value="NAD(P)-binding Rossmann-fold domains"/>
    <property type="match status" value="1"/>
</dbReference>
<evidence type="ECO:0000259" key="1">
    <source>
        <dbReference type="Pfam" id="PF13460"/>
    </source>
</evidence>
<dbReference type="OrthoDB" id="9803892at2"/>
<sequence length="214" mass="23477">MSKEKQKILVAGATGTTGNIVVDLLQGSDNYEPIAMVRKEEQKKNFEKKNIKTVMADLKDDVSHAVKGIDKIIFAAGSGGENVKDIDQEGAKKLTEAGKMQGVKKFVMLSSMGADEPERHVKLKDYLEAKRNADEYLRGSELPYTIVRPGSLTNDDASGQIKLETKIAEKGKIPRADVAKALVTVLDNDVRTGETFEILQGNTPIEKALRGERF</sequence>
<dbReference type="PANTHER" id="PTHR15020">
    <property type="entry name" value="FLAVIN REDUCTASE-RELATED"/>
    <property type="match status" value="1"/>
</dbReference>
<dbReference type="Proteomes" id="UP000295468">
    <property type="component" value="Unassembled WGS sequence"/>
</dbReference>
<dbReference type="RefSeq" id="WP_133642433.1">
    <property type="nucleotide sequence ID" value="NZ_SNYI01000001.1"/>
</dbReference>
<proteinExistence type="predicted"/>
<evidence type="ECO:0000313" key="2">
    <source>
        <dbReference type="EMBL" id="TDQ32361.1"/>
    </source>
</evidence>
<protein>
    <submittedName>
        <fullName evidence="2">Uncharacterized protein YbjT (DUF2867 family)</fullName>
    </submittedName>
</protein>
<accession>A0A4V3D3Z7</accession>
<dbReference type="Pfam" id="PF13460">
    <property type="entry name" value="NAD_binding_10"/>
    <property type="match status" value="1"/>
</dbReference>
<keyword evidence="3" id="KW-1185">Reference proteome</keyword>
<comment type="caution">
    <text evidence="2">The sequence shown here is derived from an EMBL/GenBank/DDBJ whole genome shotgun (WGS) entry which is preliminary data.</text>
</comment>
<dbReference type="AlphaFoldDB" id="A0A4V3D3Z7"/>
<name>A0A4V3D3Z7_9FLAO</name>
<dbReference type="CDD" id="cd05243">
    <property type="entry name" value="SDR_a5"/>
    <property type="match status" value="1"/>
</dbReference>
<dbReference type="InterPro" id="IPR016040">
    <property type="entry name" value="NAD(P)-bd_dom"/>
</dbReference>
<reference evidence="2 3" key="1">
    <citation type="submission" date="2019-03" db="EMBL/GenBank/DDBJ databases">
        <title>Genomic Encyclopedia of Archaeal and Bacterial Type Strains, Phase II (KMG-II): from individual species to whole genera.</title>
        <authorList>
            <person name="Goeker M."/>
        </authorList>
    </citation>
    <scope>NUCLEOTIDE SEQUENCE [LARGE SCALE GENOMIC DNA]</scope>
    <source>
        <strain evidence="2 3">DSM 18435</strain>
    </source>
</reference>
<gene>
    <name evidence="2" type="ORF">CLV82_0186</name>
</gene>
<evidence type="ECO:0000313" key="3">
    <source>
        <dbReference type="Proteomes" id="UP000295468"/>
    </source>
</evidence>
<organism evidence="2 3">
    <name type="scientific">Zeaxanthinibacter enoshimensis</name>
    <dbReference type="NCBI Taxonomy" id="392009"/>
    <lineage>
        <taxon>Bacteria</taxon>
        <taxon>Pseudomonadati</taxon>
        <taxon>Bacteroidota</taxon>
        <taxon>Flavobacteriia</taxon>
        <taxon>Flavobacteriales</taxon>
        <taxon>Flavobacteriaceae</taxon>
        <taxon>Zeaxanthinibacter</taxon>
    </lineage>
</organism>
<dbReference type="Gene3D" id="3.40.50.720">
    <property type="entry name" value="NAD(P)-binding Rossmann-like Domain"/>
    <property type="match status" value="1"/>
</dbReference>
<dbReference type="PANTHER" id="PTHR15020:SF50">
    <property type="entry name" value="UPF0659 PROTEIN YMR090W"/>
    <property type="match status" value="1"/>
</dbReference>
<feature type="domain" description="NAD(P)-binding" evidence="1">
    <location>
        <begin position="12"/>
        <end position="188"/>
    </location>
</feature>